<evidence type="ECO:0000313" key="1">
    <source>
        <dbReference type="EMBL" id="CUV08776.1"/>
    </source>
</evidence>
<protein>
    <submittedName>
        <fullName evidence="1">Uncharacterized protein</fullName>
    </submittedName>
</protein>
<gene>
    <name evidence="1" type="ORF">MGWOODY_Mmi2325</name>
</gene>
<name>A0A160VE35_9ZZZZ</name>
<organism evidence="1">
    <name type="scientific">hydrothermal vent metagenome</name>
    <dbReference type="NCBI Taxonomy" id="652676"/>
    <lineage>
        <taxon>unclassified sequences</taxon>
        <taxon>metagenomes</taxon>
        <taxon>ecological metagenomes</taxon>
    </lineage>
</organism>
<accession>A0A160VE35</accession>
<sequence>MLKHKKETAIAASFFAIALVAIVIKNNALEPELVSEETAVAPAFQWEEPFYGPEDTSPPVEEEAAPTHVSDNTFIPLMPGRMSFGEAFFQARLECGPGALFTWNDKTYTTSYAEELAAEKEKSALVNIVANAITIEKKVEE</sequence>
<reference evidence="1" key="1">
    <citation type="submission" date="2015-10" db="EMBL/GenBank/DDBJ databases">
        <authorList>
            <person name="Gilbert D.G."/>
        </authorList>
    </citation>
    <scope>NUCLEOTIDE SEQUENCE</scope>
</reference>
<proteinExistence type="predicted"/>
<dbReference type="EMBL" id="FAXC01000125">
    <property type="protein sequence ID" value="CUV08776.1"/>
    <property type="molecule type" value="Genomic_DNA"/>
</dbReference>
<dbReference type="AlphaFoldDB" id="A0A160VE35"/>